<sequence length="451" mass="49496">MNVKSFYFPFSSSLLMAAVLFSVPASAEEEEVSTNICERKGVVVAFFNGILNTPDNAFMSMKQLSKIHGDMAPNGEKISYEMLYNTSEGFLKDVMETFEQRLLEESDGALSGRYEYFFEAMQGDGGWWSKVTSAVAVVFDAEETFRKWLMSFIVGNLSAVASNPPTEVNYAEHRTKIDTWMSEGKSLVLVAHSQGNLFVNPAYDHALPALTDEHVKAVHVAPASPTLRGKHTLGDLDLVINALRLVGTVPPNTDNMAGYAFRPAGANGSRDFKGHGFIEIYVNPGVNVSKRVKRHINSALSEIPSPEMQSLFGFFTATLTMEGRGAANLIVIEPDGTEVGLNNPEGTSGELIFDDNIFRKKPLYYHASCDTEELQTGTYQIAVSNYTLAKGSTVTVQVATWDEGVLGTTSIKLESDPTGDFPSDYLFDVNISKNEDTNKYTTTISRAKQPD</sequence>
<keyword evidence="1" id="KW-0732">Signal</keyword>
<keyword evidence="3" id="KW-1185">Reference proteome</keyword>
<reference evidence="3" key="1">
    <citation type="submission" date="2016-02" db="EMBL/GenBank/DDBJ databases">
        <authorList>
            <person name="Rodrigo-Torres Lidia"/>
            <person name="Arahal R.David."/>
        </authorList>
    </citation>
    <scope>NUCLEOTIDE SEQUENCE [LARGE SCALE GENOMIC DNA]</scope>
    <source>
        <strain evidence="3">CECT 8713</strain>
    </source>
</reference>
<dbReference type="Proteomes" id="UP000073601">
    <property type="component" value="Unassembled WGS sequence"/>
</dbReference>
<protein>
    <submittedName>
        <fullName evidence="2">Uncharacterized protein</fullName>
    </submittedName>
</protein>
<dbReference type="RefSeq" id="WP_232314492.1">
    <property type="nucleotide sequence ID" value="NZ_CAWRCI010000044.1"/>
</dbReference>
<accession>A0A128FG83</accession>
<evidence type="ECO:0000313" key="3">
    <source>
        <dbReference type="Proteomes" id="UP000073601"/>
    </source>
</evidence>
<dbReference type="EMBL" id="FIZY01000044">
    <property type="protein sequence ID" value="CZF85817.1"/>
    <property type="molecule type" value="Genomic_DNA"/>
</dbReference>
<evidence type="ECO:0000256" key="1">
    <source>
        <dbReference type="SAM" id="SignalP"/>
    </source>
</evidence>
<evidence type="ECO:0000313" key="2">
    <source>
        <dbReference type="EMBL" id="CZF85817.1"/>
    </source>
</evidence>
<name>A0A128FG83_9GAMM</name>
<feature type="signal peptide" evidence="1">
    <location>
        <begin position="1"/>
        <end position="27"/>
    </location>
</feature>
<feature type="chain" id="PRO_5007282410" evidence="1">
    <location>
        <begin position="28"/>
        <end position="451"/>
    </location>
</feature>
<organism evidence="2 3">
    <name type="scientific">Grimontia marina</name>
    <dbReference type="NCBI Taxonomy" id="646534"/>
    <lineage>
        <taxon>Bacteria</taxon>
        <taxon>Pseudomonadati</taxon>
        <taxon>Pseudomonadota</taxon>
        <taxon>Gammaproteobacteria</taxon>
        <taxon>Vibrionales</taxon>
        <taxon>Vibrionaceae</taxon>
        <taxon>Grimontia</taxon>
    </lineage>
</organism>
<gene>
    <name evidence="2" type="ORF">GMA8713_03850</name>
</gene>
<proteinExistence type="predicted"/>
<dbReference type="AlphaFoldDB" id="A0A128FG83"/>